<dbReference type="InterPro" id="IPR014509">
    <property type="entry name" value="YjdF-like"/>
</dbReference>
<evidence type="ECO:0000256" key="1">
    <source>
        <dbReference type="SAM" id="Phobius"/>
    </source>
</evidence>
<organism evidence="2 3">
    <name type="scientific">Lentilactobacillus diolivorans</name>
    <dbReference type="NCBI Taxonomy" id="179838"/>
    <lineage>
        <taxon>Bacteria</taxon>
        <taxon>Bacillati</taxon>
        <taxon>Bacillota</taxon>
        <taxon>Bacilli</taxon>
        <taxon>Lactobacillales</taxon>
        <taxon>Lactobacillaceae</taxon>
        <taxon>Lentilactobacillus</taxon>
    </lineage>
</organism>
<accession>A0ABQ0XHN9</accession>
<dbReference type="Proteomes" id="UP000321409">
    <property type="component" value="Unassembled WGS sequence"/>
</dbReference>
<gene>
    <name evidence="2" type="ORF">LDI01_04830</name>
</gene>
<keyword evidence="1" id="KW-0472">Membrane</keyword>
<keyword evidence="3" id="KW-1185">Reference proteome</keyword>
<protein>
    <recommendedName>
        <fullName evidence="4">Integral membrane protein</fullName>
    </recommendedName>
</protein>
<evidence type="ECO:0000313" key="3">
    <source>
        <dbReference type="Proteomes" id="UP000321409"/>
    </source>
</evidence>
<comment type="caution">
    <text evidence="2">The sequence shown here is derived from an EMBL/GenBank/DDBJ whole genome shotgun (WGS) entry which is preliminary data.</text>
</comment>
<dbReference type="EMBL" id="BKAB01000004">
    <property type="protein sequence ID" value="GEP22890.1"/>
    <property type="molecule type" value="Genomic_DNA"/>
</dbReference>
<keyword evidence="1" id="KW-1133">Transmembrane helix</keyword>
<feature type="transmembrane region" description="Helical" evidence="1">
    <location>
        <begin position="136"/>
        <end position="155"/>
    </location>
</feature>
<feature type="transmembrane region" description="Helical" evidence="1">
    <location>
        <begin position="106"/>
        <end position="124"/>
    </location>
</feature>
<feature type="transmembrane region" description="Helical" evidence="1">
    <location>
        <begin position="12"/>
        <end position="33"/>
    </location>
</feature>
<keyword evidence="1" id="KW-0812">Transmembrane</keyword>
<evidence type="ECO:0000313" key="2">
    <source>
        <dbReference type="EMBL" id="GEP22890.1"/>
    </source>
</evidence>
<evidence type="ECO:0008006" key="4">
    <source>
        <dbReference type="Google" id="ProtNLM"/>
    </source>
</evidence>
<dbReference type="Pfam" id="PF09997">
    <property type="entry name" value="DUF2238"/>
    <property type="match status" value="1"/>
</dbReference>
<sequence>MIKLSKLRISTWLFIVTLISMLGYLGYFGYWYLQGSPKFHGQLMLLIEVAVGIGIAVLPFLIEKLGRFYFPQVELIFFYIFLYMSIFLGSGLQFYSILFWDKYEHVLSAMMLAGLGFSIFQGLLDSRQNSRTQPFLVSLFAFTFGATCGVFWEMYEFTADGLGGLNLQRYEQAGRMLVGRAALMDTMTDLIADLIGAFLMALIGYLMMKNNPNSGRYLVFKSKRQNIFSSLYF</sequence>
<reference evidence="2 3" key="1">
    <citation type="submission" date="2019-07" db="EMBL/GenBank/DDBJ databases">
        <title>Whole genome shotgun sequence of Lactobacillus diolivorans NBRC 107869.</title>
        <authorList>
            <person name="Hosoyama A."/>
            <person name="Uohara A."/>
            <person name="Ohji S."/>
            <person name="Ichikawa N."/>
        </authorList>
    </citation>
    <scope>NUCLEOTIDE SEQUENCE [LARGE SCALE GENOMIC DNA]</scope>
    <source>
        <strain evidence="2 3">NBRC 107869</strain>
    </source>
</reference>
<feature type="transmembrane region" description="Helical" evidence="1">
    <location>
        <begin position="190"/>
        <end position="208"/>
    </location>
</feature>
<feature type="transmembrane region" description="Helical" evidence="1">
    <location>
        <begin position="74"/>
        <end position="100"/>
    </location>
</feature>
<feature type="transmembrane region" description="Helical" evidence="1">
    <location>
        <begin position="39"/>
        <end position="62"/>
    </location>
</feature>
<proteinExistence type="predicted"/>
<name>A0ABQ0XHN9_9LACO</name>